<accession>A0ABX6P7L3</accession>
<reference evidence="2 3" key="2">
    <citation type="submission" date="2020-05" db="EMBL/GenBank/DDBJ databases">
        <authorList>
            <person name="Khan S.A."/>
            <person name="Jeon C.O."/>
            <person name="Chun B.H."/>
        </authorList>
    </citation>
    <scope>NUCLEOTIDE SEQUENCE [LARGE SCALE GENOMIC DNA]</scope>
    <source>
        <strain evidence="2 3">H242</strain>
    </source>
</reference>
<dbReference type="Gene3D" id="3.40.190.10">
    <property type="entry name" value="Periplasmic binding protein-like II"/>
    <property type="match status" value="1"/>
</dbReference>
<keyword evidence="3" id="KW-1185">Reference proteome</keyword>
<feature type="domain" description="LysR substrate-binding" evidence="1">
    <location>
        <begin position="3"/>
        <end position="80"/>
    </location>
</feature>
<proteinExistence type="predicted"/>
<dbReference type="EMBL" id="CP053418">
    <property type="protein sequence ID" value="QJW85517.1"/>
    <property type="molecule type" value="Genomic_DNA"/>
</dbReference>
<protein>
    <recommendedName>
        <fullName evidence="1">LysR substrate-binding domain-containing protein</fullName>
    </recommendedName>
</protein>
<reference evidence="2 3" key="1">
    <citation type="submission" date="2020-05" db="EMBL/GenBank/DDBJ databases">
        <title>Ramlibacter rhizophilus sp. nov., isolated from rhizosphere soil of national flower Mugunghwa from South Korea.</title>
        <authorList>
            <person name="Zheng-Fei Y."/>
            <person name="Huan T."/>
        </authorList>
    </citation>
    <scope>NUCLEOTIDE SEQUENCE [LARGE SCALE GENOMIC DNA]</scope>
    <source>
        <strain evidence="2 3">H242</strain>
    </source>
</reference>
<evidence type="ECO:0000313" key="3">
    <source>
        <dbReference type="Proteomes" id="UP000500826"/>
    </source>
</evidence>
<evidence type="ECO:0000259" key="1">
    <source>
        <dbReference type="Pfam" id="PF03466"/>
    </source>
</evidence>
<evidence type="ECO:0000313" key="2">
    <source>
        <dbReference type="EMBL" id="QJW85517.1"/>
    </source>
</evidence>
<gene>
    <name evidence="2" type="ORF">HK414_26175</name>
</gene>
<sequence>MREPSVAVESSDLSIIRGLLLETDMISAASRQLFQHELASGTLVTLPIRLAGTERAIGILRRTREHSSPGAQLLIEEIRSVSLKAVIPASRRDPRSA</sequence>
<name>A0ABX6P7L3_9BURK</name>
<organism evidence="2 3">
    <name type="scientific">Ramlibacter terrae</name>
    <dbReference type="NCBI Taxonomy" id="2732511"/>
    <lineage>
        <taxon>Bacteria</taxon>
        <taxon>Pseudomonadati</taxon>
        <taxon>Pseudomonadota</taxon>
        <taxon>Betaproteobacteria</taxon>
        <taxon>Burkholderiales</taxon>
        <taxon>Comamonadaceae</taxon>
        <taxon>Ramlibacter</taxon>
    </lineage>
</organism>
<dbReference type="Pfam" id="PF03466">
    <property type="entry name" value="LysR_substrate"/>
    <property type="match status" value="1"/>
</dbReference>
<dbReference type="Proteomes" id="UP000500826">
    <property type="component" value="Chromosome"/>
</dbReference>
<dbReference type="SUPFAM" id="SSF53850">
    <property type="entry name" value="Periplasmic binding protein-like II"/>
    <property type="match status" value="1"/>
</dbReference>
<dbReference type="InterPro" id="IPR005119">
    <property type="entry name" value="LysR_subst-bd"/>
</dbReference>